<protein>
    <recommendedName>
        <fullName evidence="8">ETS domain-containing protein</fullName>
    </recommendedName>
</protein>
<dbReference type="GeneTree" id="ENSGT00940000157292"/>
<reference evidence="9" key="2">
    <citation type="submission" date="2025-09" db="UniProtKB">
        <authorList>
            <consortium name="Ensembl"/>
        </authorList>
    </citation>
    <scope>IDENTIFICATION</scope>
</reference>
<dbReference type="InterPro" id="IPR000418">
    <property type="entry name" value="Ets_dom"/>
</dbReference>
<keyword evidence="3" id="KW-0805">Transcription regulation</keyword>
<evidence type="ECO:0000256" key="5">
    <source>
        <dbReference type="ARBA" id="ARBA00023163"/>
    </source>
</evidence>
<evidence type="ECO:0000256" key="7">
    <source>
        <dbReference type="RuleBase" id="RU004019"/>
    </source>
</evidence>
<organism evidence="9 10">
    <name type="scientific">Fundulus heteroclitus</name>
    <name type="common">Killifish</name>
    <name type="synonym">Mummichog</name>
    <dbReference type="NCBI Taxonomy" id="8078"/>
    <lineage>
        <taxon>Eukaryota</taxon>
        <taxon>Metazoa</taxon>
        <taxon>Chordata</taxon>
        <taxon>Craniata</taxon>
        <taxon>Vertebrata</taxon>
        <taxon>Euteleostomi</taxon>
        <taxon>Actinopterygii</taxon>
        <taxon>Neopterygii</taxon>
        <taxon>Teleostei</taxon>
        <taxon>Neoteleostei</taxon>
        <taxon>Acanthomorphata</taxon>
        <taxon>Ovalentaria</taxon>
        <taxon>Atherinomorphae</taxon>
        <taxon>Cyprinodontiformes</taxon>
        <taxon>Fundulidae</taxon>
        <taxon>Fundulus</taxon>
    </lineage>
</organism>
<feature type="domain" description="ETS" evidence="8">
    <location>
        <begin position="30"/>
        <end position="110"/>
    </location>
</feature>
<dbReference type="GO" id="GO:0043565">
    <property type="term" value="F:sequence-specific DNA binding"/>
    <property type="evidence" value="ECO:0007669"/>
    <property type="project" value="InterPro"/>
</dbReference>
<keyword evidence="6 7" id="KW-0539">Nucleus</keyword>
<dbReference type="FunFam" id="1.10.10.10:FF:000059">
    <property type="entry name" value="ETS translocation variant 3"/>
    <property type="match status" value="1"/>
</dbReference>
<dbReference type="GO" id="GO:0030154">
    <property type="term" value="P:cell differentiation"/>
    <property type="evidence" value="ECO:0007669"/>
    <property type="project" value="TreeGrafter"/>
</dbReference>
<evidence type="ECO:0000313" key="9">
    <source>
        <dbReference type="Ensembl" id="ENSFHEP00000024993.1"/>
    </source>
</evidence>
<keyword evidence="4 7" id="KW-0238">DNA-binding</keyword>
<keyword evidence="5" id="KW-0804">Transcription</keyword>
<dbReference type="SUPFAM" id="SSF46785">
    <property type="entry name" value="Winged helix' DNA-binding domain"/>
    <property type="match status" value="1"/>
</dbReference>
<evidence type="ECO:0000259" key="8">
    <source>
        <dbReference type="PROSITE" id="PS50061"/>
    </source>
</evidence>
<keyword evidence="10" id="KW-1185">Reference proteome</keyword>
<dbReference type="Proteomes" id="UP000265000">
    <property type="component" value="Unplaced"/>
</dbReference>
<reference evidence="9" key="1">
    <citation type="submission" date="2025-08" db="UniProtKB">
        <authorList>
            <consortium name="Ensembl"/>
        </authorList>
    </citation>
    <scope>IDENTIFICATION</scope>
</reference>
<dbReference type="PROSITE" id="PS00345">
    <property type="entry name" value="ETS_DOMAIN_1"/>
    <property type="match status" value="1"/>
</dbReference>
<dbReference type="SMART" id="SM00413">
    <property type="entry name" value="ETS"/>
    <property type="match status" value="1"/>
</dbReference>
<comment type="subcellular location">
    <subcellularLocation>
        <location evidence="1 7">Nucleus</location>
    </subcellularLocation>
</comment>
<evidence type="ECO:0000256" key="3">
    <source>
        <dbReference type="ARBA" id="ARBA00023015"/>
    </source>
</evidence>
<accession>A0A3Q2QCU6</accession>
<dbReference type="GO" id="GO:0000981">
    <property type="term" value="F:DNA-binding transcription factor activity, RNA polymerase II-specific"/>
    <property type="evidence" value="ECO:0007669"/>
    <property type="project" value="TreeGrafter"/>
</dbReference>
<dbReference type="InterPro" id="IPR036390">
    <property type="entry name" value="WH_DNA-bd_sf"/>
</dbReference>
<name>A0A3Q2QCU6_FUNHE</name>
<comment type="similarity">
    <text evidence="2 7">Belongs to the ETS family.</text>
</comment>
<dbReference type="Gene3D" id="1.10.10.10">
    <property type="entry name" value="Winged helix-like DNA-binding domain superfamily/Winged helix DNA-binding domain"/>
    <property type="match status" value="1"/>
</dbReference>
<evidence type="ECO:0000313" key="10">
    <source>
        <dbReference type="Proteomes" id="UP000265000"/>
    </source>
</evidence>
<dbReference type="InterPro" id="IPR046328">
    <property type="entry name" value="ETS_fam"/>
</dbReference>
<evidence type="ECO:0000256" key="2">
    <source>
        <dbReference type="ARBA" id="ARBA00005562"/>
    </source>
</evidence>
<dbReference type="Pfam" id="PF00178">
    <property type="entry name" value="Ets"/>
    <property type="match status" value="1"/>
</dbReference>
<evidence type="ECO:0000256" key="4">
    <source>
        <dbReference type="ARBA" id="ARBA00023125"/>
    </source>
</evidence>
<dbReference type="GO" id="GO:0005634">
    <property type="term" value="C:nucleus"/>
    <property type="evidence" value="ECO:0007669"/>
    <property type="project" value="UniProtKB-SubCell"/>
</dbReference>
<evidence type="ECO:0000256" key="1">
    <source>
        <dbReference type="ARBA" id="ARBA00004123"/>
    </source>
</evidence>
<dbReference type="STRING" id="8078.ENSFHEP00000024993"/>
<dbReference type="InterPro" id="IPR036388">
    <property type="entry name" value="WH-like_DNA-bd_sf"/>
</dbReference>
<evidence type="ECO:0000256" key="6">
    <source>
        <dbReference type="ARBA" id="ARBA00023242"/>
    </source>
</evidence>
<dbReference type="PROSITE" id="PS00346">
    <property type="entry name" value="ETS_DOMAIN_2"/>
    <property type="match status" value="1"/>
</dbReference>
<dbReference type="PROSITE" id="PS50061">
    <property type="entry name" value="ETS_DOMAIN_3"/>
    <property type="match status" value="1"/>
</dbReference>
<dbReference type="PRINTS" id="PR00454">
    <property type="entry name" value="ETSDOMAIN"/>
</dbReference>
<proteinExistence type="inferred from homology"/>
<dbReference type="PANTHER" id="PTHR11849">
    <property type="entry name" value="ETS"/>
    <property type="match status" value="1"/>
</dbReference>
<dbReference type="AlphaFoldDB" id="A0A3Q2QCU6"/>
<dbReference type="Ensembl" id="ENSFHET00000006346.1">
    <property type="protein sequence ID" value="ENSFHEP00000024993.1"/>
    <property type="gene ID" value="ENSFHEG00000006918.1"/>
</dbReference>
<dbReference type="PANTHER" id="PTHR11849:SF165">
    <property type="entry name" value="ETS DOMAIN-CONTAINING TRANSCRIPTION FACTOR ERF-LIKE"/>
    <property type="match status" value="1"/>
</dbReference>
<sequence length="173" mass="20191">MGEKKEKGWMGFAFPDWAYKPESSPGSRQIQLWHFILELLQKEEYQGVIAWQGDYGEFVIKDPDEVARLWGIRKCKPHMNYDKLSRALRYYYNKRILHKTKGKRFTYKFNFSKVVLVNYPILDMANSPFFLAQNHFNGGSAAPDCSPEVRTVGRRDGKGIHSMFVFLATDKLL</sequence>